<evidence type="ECO:0000256" key="2">
    <source>
        <dbReference type="ARBA" id="ARBA00022448"/>
    </source>
</evidence>
<dbReference type="EMBL" id="AECS01000011">
    <property type="protein sequence ID" value="EFQ04720.1"/>
    <property type="molecule type" value="Genomic_DNA"/>
</dbReference>
<dbReference type="GO" id="GO:0005524">
    <property type="term" value="F:ATP binding"/>
    <property type="evidence" value="ECO:0007669"/>
    <property type="project" value="UniProtKB-KW"/>
</dbReference>
<name>E2ZAK9_9FIRM</name>
<evidence type="ECO:0000313" key="7">
    <source>
        <dbReference type="Proteomes" id="UP000003195"/>
    </source>
</evidence>
<keyword evidence="4 6" id="KW-0067">ATP-binding</keyword>
<dbReference type="PANTHER" id="PTHR42734">
    <property type="entry name" value="METAL TRANSPORT SYSTEM ATP-BINDING PROTEIN TM_0124-RELATED"/>
    <property type="match status" value="1"/>
</dbReference>
<reference evidence="6 7" key="1">
    <citation type="submission" date="2010-08" db="EMBL/GenBank/DDBJ databases">
        <authorList>
            <person name="Weinstock G."/>
            <person name="Sodergren E."/>
            <person name="Clifton S."/>
            <person name="Fulton L."/>
            <person name="Fulton B."/>
            <person name="Courtney L."/>
            <person name="Fronick C."/>
            <person name="Harrison M."/>
            <person name="Strong C."/>
            <person name="Farmer C."/>
            <person name="Delahaunty K."/>
            <person name="Markovic C."/>
            <person name="Hall O."/>
            <person name="Minx P."/>
            <person name="Tomlinson C."/>
            <person name="Mitreva M."/>
            <person name="Hou S."/>
            <person name="Chen J."/>
            <person name="Wollam A."/>
            <person name="Pepin K.H."/>
            <person name="Johnson M."/>
            <person name="Bhonagiri V."/>
            <person name="Zhang X."/>
            <person name="Suruliraj S."/>
            <person name="Warren W."/>
            <person name="Chinwalla A."/>
            <person name="Mardis E.R."/>
            <person name="Wilson R.K."/>
        </authorList>
    </citation>
    <scope>NUCLEOTIDE SEQUENCE [LARGE SCALE GENOMIC DNA]</scope>
    <source>
        <strain evidence="6 7">F0359</strain>
    </source>
</reference>
<organism evidence="6 7">
    <name type="scientific">Megasphaera micronuciformis F0359</name>
    <dbReference type="NCBI Taxonomy" id="706434"/>
    <lineage>
        <taxon>Bacteria</taxon>
        <taxon>Bacillati</taxon>
        <taxon>Bacillota</taxon>
        <taxon>Negativicutes</taxon>
        <taxon>Veillonellales</taxon>
        <taxon>Veillonellaceae</taxon>
        <taxon>Megasphaera</taxon>
    </lineage>
</organism>
<dbReference type="PROSITE" id="PS50893">
    <property type="entry name" value="ABC_TRANSPORTER_2"/>
    <property type="match status" value="1"/>
</dbReference>
<keyword evidence="2" id="KW-0813">Transport</keyword>
<keyword evidence="3" id="KW-0547">Nucleotide-binding</keyword>
<dbReference type="InterPro" id="IPR050153">
    <property type="entry name" value="Metal_Ion_Import_ABC"/>
</dbReference>
<dbReference type="OrthoDB" id="9806726at2"/>
<dbReference type="Pfam" id="PF00005">
    <property type="entry name" value="ABC_tran"/>
    <property type="match status" value="1"/>
</dbReference>
<dbReference type="PANTHER" id="PTHR42734:SF17">
    <property type="entry name" value="METAL TRANSPORT SYSTEM ATP-BINDING PROTEIN TM_0124-RELATED"/>
    <property type="match status" value="1"/>
</dbReference>
<evidence type="ECO:0000256" key="4">
    <source>
        <dbReference type="ARBA" id="ARBA00022840"/>
    </source>
</evidence>
<dbReference type="InterPro" id="IPR027417">
    <property type="entry name" value="P-loop_NTPase"/>
</dbReference>
<comment type="caution">
    <text evidence="6">The sequence shown here is derived from an EMBL/GenBank/DDBJ whole genome shotgun (WGS) entry which is preliminary data.</text>
</comment>
<dbReference type="InterPro" id="IPR003439">
    <property type="entry name" value="ABC_transporter-like_ATP-bd"/>
</dbReference>
<dbReference type="eggNOG" id="COG1121">
    <property type="taxonomic scope" value="Bacteria"/>
</dbReference>
<evidence type="ECO:0000313" key="6">
    <source>
        <dbReference type="EMBL" id="EFQ04720.1"/>
    </source>
</evidence>
<sequence>MLELKHIYFAYDIGSPYVLKDINLQVHDGDYISVVGENGSGKSTLMKILLALVEPTSGTVENSFSRISYVPQRFEALNSQFPITVGEVMHYYRKILKLKDASLAQKYLHQVGMEKYTNRLIGNLSGGQCQKVFIARALMAQPDLLILDEPSVGIDVRSQTEMYDLLHRLNQEGMTIITVEHNLRAAERNSKYMFHITDGMGHLCSPCDYVKEYVSANTGSESYV</sequence>
<accession>E2ZAK9</accession>
<gene>
    <name evidence="6" type="ORF">HMPREF9429_00472</name>
</gene>
<proteinExistence type="inferred from homology"/>
<keyword evidence="7" id="KW-1185">Reference proteome</keyword>
<protein>
    <submittedName>
        <fullName evidence="6">ABC transporter, ATP-binding protein</fullName>
    </submittedName>
</protein>
<evidence type="ECO:0000256" key="1">
    <source>
        <dbReference type="ARBA" id="ARBA00005417"/>
    </source>
</evidence>
<feature type="domain" description="ABC transporter" evidence="5">
    <location>
        <begin position="2"/>
        <end position="223"/>
    </location>
</feature>
<dbReference type="PROSITE" id="PS00211">
    <property type="entry name" value="ABC_TRANSPORTER_1"/>
    <property type="match status" value="1"/>
</dbReference>
<dbReference type="RefSeq" id="WP_006941305.1">
    <property type="nucleotide sequence ID" value="NZ_GL538185.1"/>
</dbReference>
<dbReference type="InterPro" id="IPR017871">
    <property type="entry name" value="ABC_transporter-like_CS"/>
</dbReference>
<dbReference type="STRING" id="706434.HMPREF9429_00472"/>
<dbReference type="SMART" id="SM00382">
    <property type="entry name" value="AAA"/>
    <property type="match status" value="1"/>
</dbReference>
<dbReference type="Gene3D" id="3.40.50.300">
    <property type="entry name" value="P-loop containing nucleotide triphosphate hydrolases"/>
    <property type="match status" value="1"/>
</dbReference>
<dbReference type="HOGENOM" id="CLU_000604_1_11_9"/>
<evidence type="ECO:0000259" key="5">
    <source>
        <dbReference type="PROSITE" id="PS50893"/>
    </source>
</evidence>
<dbReference type="GO" id="GO:0016887">
    <property type="term" value="F:ATP hydrolysis activity"/>
    <property type="evidence" value="ECO:0007669"/>
    <property type="project" value="InterPro"/>
</dbReference>
<dbReference type="InterPro" id="IPR003593">
    <property type="entry name" value="AAA+_ATPase"/>
</dbReference>
<comment type="similarity">
    <text evidence="1">Belongs to the ABC transporter superfamily.</text>
</comment>
<dbReference type="AlphaFoldDB" id="E2ZAK9"/>
<dbReference type="Proteomes" id="UP000003195">
    <property type="component" value="Unassembled WGS sequence"/>
</dbReference>
<evidence type="ECO:0000256" key="3">
    <source>
        <dbReference type="ARBA" id="ARBA00022741"/>
    </source>
</evidence>
<dbReference type="SUPFAM" id="SSF52540">
    <property type="entry name" value="P-loop containing nucleoside triphosphate hydrolases"/>
    <property type="match status" value="1"/>
</dbReference>